<reference evidence="22" key="1">
    <citation type="submission" date="2020-10" db="EMBL/GenBank/DDBJ databases">
        <authorList>
            <person name="Gilroy R."/>
        </authorList>
    </citation>
    <scope>NUCLEOTIDE SEQUENCE</scope>
    <source>
        <strain evidence="22">CHK181-108</strain>
    </source>
</reference>
<evidence type="ECO:0000256" key="8">
    <source>
        <dbReference type="ARBA" id="ARBA00022857"/>
    </source>
</evidence>
<sequence>MNACTANEMRNIDRLASERGGVPSIVLMENAALACVNALYSKFPDMRSKRAAVFCGKGNNGGDGFAIARHLYNRAVDTTVFLVCGDEFKGDAQINFDIIDGMNVKIEHVYNTDILDYVIPSYDIVIDAIFGTGIHGEIEGTPRDVIEKINEFSKFTLSADVPSGINSDTGEVCGVCVRADMTVTFAAYKIGMLLYPAADFTGETVLDKISIPDYIINSAPHAAEVMDDKMYAGLFPPRRSDSHKGDYGKILVVGGSEGMSGAPYMAATAALNAGAGLVTIAAPDCINDILEVKTTEIMTAAVKSRGGRFAAEGAYEILKRAEKSDAVLIGPGMGTSEECAEIVRELLKNAKQPVVVDADALNILSRDMTMLEDCTCPLIFTPHEMEFSRLSGLAPDEIKADRLGTSKAFCEKYGVTLVLKGAHTVVTAPDGFQYINNTGGPGLAKGGSGDVLAGITAAFAARLGDETLSAAAAVYLHGKSGDAVTEQRGAEAVTASAVADGLGRAADIICRSVYYR</sequence>
<dbReference type="InterPro" id="IPR036652">
    <property type="entry name" value="YjeF_N_dom_sf"/>
</dbReference>
<comment type="similarity">
    <text evidence="17">Belongs to the NnrD/CARKD family.</text>
</comment>
<evidence type="ECO:0000256" key="2">
    <source>
        <dbReference type="ARBA" id="ARBA00000909"/>
    </source>
</evidence>
<evidence type="ECO:0000313" key="23">
    <source>
        <dbReference type="Proteomes" id="UP000824165"/>
    </source>
</evidence>
<proteinExistence type="inferred from homology"/>
<dbReference type="GO" id="GO:0005524">
    <property type="term" value="F:ATP binding"/>
    <property type="evidence" value="ECO:0007669"/>
    <property type="project" value="UniProtKB-UniRule"/>
</dbReference>
<feature type="domain" description="YjeF N-terminal" evidence="21">
    <location>
        <begin position="9"/>
        <end position="217"/>
    </location>
</feature>
<dbReference type="GO" id="GO:0052855">
    <property type="term" value="F:ADP-dependent NAD(P)H-hydrate dehydratase activity"/>
    <property type="evidence" value="ECO:0007669"/>
    <property type="project" value="UniProtKB-UniRule"/>
</dbReference>
<evidence type="ECO:0000256" key="4">
    <source>
        <dbReference type="ARBA" id="ARBA00009524"/>
    </source>
</evidence>
<dbReference type="PANTHER" id="PTHR12592">
    <property type="entry name" value="ATP-DEPENDENT (S)-NAD(P)H-HYDRATE DEHYDRATASE FAMILY MEMBER"/>
    <property type="match status" value="1"/>
</dbReference>
<evidence type="ECO:0000256" key="6">
    <source>
        <dbReference type="ARBA" id="ARBA00022741"/>
    </source>
</evidence>
<evidence type="ECO:0000256" key="19">
    <source>
        <dbReference type="PIRNR" id="PIRNR017184"/>
    </source>
</evidence>
<dbReference type="SUPFAM" id="SSF53613">
    <property type="entry name" value="Ribokinase-like"/>
    <property type="match status" value="1"/>
</dbReference>
<dbReference type="InterPro" id="IPR030677">
    <property type="entry name" value="Nnr"/>
</dbReference>
<dbReference type="EMBL" id="DVLU01000054">
    <property type="protein sequence ID" value="HIT85368.1"/>
    <property type="molecule type" value="Genomic_DNA"/>
</dbReference>
<dbReference type="Proteomes" id="UP000824165">
    <property type="component" value="Unassembled WGS sequence"/>
</dbReference>
<keyword evidence="12 17" id="KW-0456">Lyase</keyword>
<dbReference type="EC" id="5.1.99.6" evidence="19"/>
<dbReference type="NCBIfam" id="TIGR00196">
    <property type="entry name" value="yjeF_cterm"/>
    <property type="match status" value="1"/>
</dbReference>
<comment type="similarity">
    <text evidence="3 19">In the N-terminal section; belongs to the NnrE/AIBP family.</text>
</comment>
<evidence type="ECO:0000256" key="18">
    <source>
        <dbReference type="HAMAP-Rule" id="MF_01966"/>
    </source>
</evidence>
<keyword evidence="11 18" id="KW-0413">Isomerase</keyword>
<feature type="domain" description="YjeF C-terminal" evidence="20">
    <location>
        <begin position="227"/>
        <end position="509"/>
    </location>
</feature>
<evidence type="ECO:0000256" key="10">
    <source>
        <dbReference type="ARBA" id="ARBA00023027"/>
    </source>
</evidence>
<evidence type="ECO:0000256" key="16">
    <source>
        <dbReference type="ARBA" id="ARBA00049209"/>
    </source>
</evidence>
<dbReference type="Gene3D" id="3.40.50.10260">
    <property type="entry name" value="YjeF N-terminal domain"/>
    <property type="match status" value="1"/>
</dbReference>
<comment type="catalytic activity">
    <reaction evidence="16 17 19">
        <text>(6S)-NADPHX + ADP = AMP + phosphate + NADPH + H(+)</text>
        <dbReference type="Rhea" id="RHEA:32235"/>
        <dbReference type="ChEBI" id="CHEBI:15378"/>
        <dbReference type="ChEBI" id="CHEBI:43474"/>
        <dbReference type="ChEBI" id="CHEBI:57783"/>
        <dbReference type="ChEBI" id="CHEBI:64076"/>
        <dbReference type="ChEBI" id="CHEBI:456215"/>
        <dbReference type="ChEBI" id="CHEBI:456216"/>
        <dbReference type="EC" id="4.2.1.136"/>
    </reaction>
</comment>
<evidence type="ECO:0000256" key="5">
    <source>
        <dbReference type="ARBA" id="ARBA00022723"/>
    </source>
</evidence>
<dbReference type="PIRSF" id="PIRSF017184">
    <property type="entry name" value="Nnr"/>
    <property type="match status" value="1"/>
</dbReference>
<keyword evidence="10 17" id="KW-0520">NAD</keyword>
<feature type="binding site" evidence="17">
    <location>
        <position position="332"/>
    </location>
    <ligand>
        <name>(6S)-NADPHX</name>
        <dbReference type="ChEBI" id="CHEBI:64076"/>
    </ligand>
</feature>
<dbReference type="Gene3D" id="3.40.1190.20">
    <property type="match status" value="1"/>
</dbReference>
<dbReference type="NCBIfam" id="TIGR00197">
    <property type="entry name" value="yjeF_nterm"/>
    <property type="match status" value="1"/>
</dbReference>
<evidence type="ECO:0000259" key="20">
    <source>
        <dbReference type="PROSITE" id="PS51383"/>
    </source>
</evidence>
<comment type="subunit">
    <text evidence="17">Homotetramer.</text>
</comment>
<dbReference type="GO" id="GO:0052856">
    <property type="term" value="F:NAD(P)HX epimerase activity"/>
    <property type="evidence" value="ECO:0007669"/>
    <property type="project" value="UniProtKB-UniRule"/>
</dbReference>
<keyword evidence="9 18" id="KW-0630">Potassium</keyword>
<dbReference type="GO" id="GO:0046496">
    <property type="term" value="P:nicotinamide nucleotide metabolic process"/>
    <property type="evidence" value="ECO:0007669"/>
    <property type="project" value="UniProtKB-UniRule"/>
</dbReference>
<evidence type="ECO:0000256" key="9">
    <source>
        <dbReference type="ARBA" id="ARBA00022958"/>
    </source>
</evidence>
<reference evidence="22" key="2">
    <citation type="journal article" date="2021" name="PeerJ">
        <title>Extensive microbial diversity within the chicken gut microbiome revealed by metagenomics and culture.</title>
        <authorList>
            <person name="Gilroy R."/>
            <person name="Ravi A."/>
            <person name="Getino M."/>
            <person name="Pursley I."/>
            <person name="Horton D.L."/>
            <person name="Alikhan N.F."/>
            <person name="Baker D."/>
            <person name="Gharbi K."/>
            <person name="Hall N."/>
            <person name="Watson M."/>
            <person name="Adriaenssens E.M."/>
            <person name="Foster-Nyarko E."/>
            <person name="Jarju S."/>
            <person name="Secka A."/>
            <person name="Antonio M."/>
            <person name="Oren A."/>
            <person name="Chaudhuri R.R."/>
            <person name="La Ragione R."/>
            <person name="Hildebrand F."/>
            <person name="Pallen M.J."/>
        </authorList>
    </citation>
    <scope>NUCLEOTIDE SEQUENCE</scope>
    <source>
        <strain evidence="22">CHK181-108</strain>
    </source>
</reference>
<feature type="binding site" evidence="17">
    <location>
        <begin position="420"/>
        <end position="424"/>
    </location>
    <ligand>
        <name>AMP</name>
        <dbReference type="ChEBI" id="CHEBI:456215"/>
    </ligand>
</feature>
<keyword evidence="8 17" id="KW-0521">NADP</keyword>
<feature type="binding site" evidence="17">
    <location>
        <position position="450"/>
    </location>
    <ligand>
        <name>(6S)-NADPHX</name>
        <dbReference type="ChEBI" id="CHEBI:64076"/>
    </ligand>
</feature>
<feature type="binding site" evidence="18">
    <location>
        <position position="163"/>
    </location>
    <ligand>
        <name>K(+)</name>
        <dbReference type="ChEBI" id="CHEBI:29103"/>
    </ligand>
</feature>
<feature type="binding site" evidence="18">
    <location>
        <position position="160"/>
    </location>
    <ligand>
        <name>(6S)-NADPHX</name>
        <dbReference type="ChEBI" id="CHEBI:64076"/>
    </ligand>
</feature>
<keyword evidence="5 18" id="KW-0479">Metal-binding</keyword>
<comment type="caution">
    <text evidence="18">Lacks conserved residue(s) required for the propagation of feature annotation.</text>
</comment>
<comment type="cofactor">
    <cofactor evidence="17">
        <name>Mg(2+)</name>
        <dbReference type="ChEBI" id="CHEBI:18420"/>
    </cofactor>
</comment>
<evidence type="ECO:0000256" key="12">
    <source>
        <dbReference type="ARBA" id="ARBA00023239"/>
    </source>
</evidence>
<feature type="binding site" evidence="18">
    <location>
        <begin position="131"/>
        <end position="137"/>
    </location>
    <ligand>
        <name>(6S)-NADPHX</name>
        <dbReference type="ChEBI" id="CHEBI:64076"/>
    </ligand>
</feature>
<keyword evidence="7 17" id="KW-0067">ATP-binding</keyword>
<comment type="catalytic activity">
    <reaction evidence="15 17 19">
        <text>(6S)-NADHX + ADP = AMP + phosphate + NADH + H(+)</text>
        <dbReference type="Rhea" id="RHEA:32223"/>
        <dbReference type="ChEBI" id="CHEBI:15378"/>
        <dbReference type="ChEBI" id="CHEBI:43474"/>
        <dbReference type="ChEBI" id="CHEBI:57945"/>
        <dbReference type="ChEBI" id="CHEBI:64074"/>
        <dbReference type="ChEBI" id="CHEBI:456215"/>
        <dbReference type="ChEBI" id="CHEBI:456216"/>
        <dbReference type="EC" id="4.2.1.136"/>
    </reaction>
</comment>
<dbReference type="CDD" id="cd01171">
    <property type="entry name" value="YXKO-related"/>
    <property type="match status" value="1"/>
</dbReference>
<dbReference type="Pfam" id="PF03853">
    <property type="entry name" value="YjeF_N"/>
    <property type="match status" value="1"/>
</dbReference>
<feature type="binding site" evidence="18">
    <location>
        <position position="127"/>
    </location>
    <ligand>
        <name>K(+)</name>
        <dbReference type="ChEBI" id="CHEBI:29103"/>
    </ligand>
</feature>
<dbReference type="AlphaFoldDB" id="A0A9D1KPA0"/>
<protein>
    <recommendedName>
        <fullName evidence="19">Bifunctional NAD(P)H-hydrate repair enzyme</fullName>
    </recommendedName>
    <alternativeName>
        <fullName evidence="19">Nicotinamide nucleotide repair protein</fullName>
    </alternativeName>
    <domain>
        <recommendedName>
            <fullName evidence="19">ADP-dependent (S)-NAD(P)H-hydrate dehydratase</fullName>
            <ecNumber evidence="19">4.2.1.136</ecNumber>
        </recommendedName>
        <alternativeName>
            <fullName evidence="19">ADP-dependent NAD(P)HX dehydratase</fullName>
        </alternativeName>
    </domain>
    <domain>
        <recommendedName>
            <fullName evidence="19">NAD(P)H-hydrate epimerase</fullName>
            <ecNumber evidence="19">5.1.99.6</ecNumber>
        </recommendedName>
    </domain>
</protein>
<dbReference type="InterPro" id="IPR000631">
    <property type="entry name" value="CARKD"/>
</dbReference>
<evidence type="ECO:0000256" key="11">
    <source>
        <dbReference type="ARBA" id="ARBA00023235"/>
    </source>
</evidence>
<dbReference type="GO" id="GO:0110051">
    <property type="term" value="P:metabolite repair"/>
    <property type="evidence" value="ECO:0007669"/>
    <property type="project" value="TreeGrafter"/>
</dbReference>
<dbReference type="InterPro" id="IPR004443">
    <property type="entry name" value="YjeF_N_dom"/>
</dbReference>
<comment type="function">
    <text evidence="18">Catalyzes the epimerization of the S- and R-forms of NAD(P)HX, a damaged form of NAD(P)H that is a result of enzymatic or heat-dependent hydration. This is a prerequisite for the S-specific NAD(P)H-hydrate dehydratase to allow the repair of both epimers of NAD(P)HX.</text>
</comment>
<evidence type="ECO:0000256" key="3">
    <source>
        <dbReference type="ARBA" id="ARBA00006001"/>
    </source>
</evidence>
<feature type="binding site" evidence="17">
    <location>
        <position position="262"/>
    </location>
    <ligand>
        <name>(6S)-NADPHX</name>
        <dbReference type="ChEBI" id="CHEBI:64076"/>
    </ligand>
</feature>
<feature type="binding site" evidence="17">
    <location>
        <position position="383"/>
    </location>
    <ligand>
        <name>(6S)-NADPHX</name>
        <dbReference type="ChEBI" id="CHEBI:64076"/>
    </ligand>
</feature>
<dbReference type="GO" id="GO:0046872">
    <property type="term" value="F:metal ion binding"/>
    <property type="evidence" value="ECO:0007669"/>
    <property type="project" value="UniProtKB-UniRule"/>
</dbReference>
<keyword evidence="6 17" id="KW-0547">Nucleotide-binding</keyword>
<dbReference type="PROSITE" id="PS51383">
    <property type="entry name" value="YJEF_C_3"/>
    <property type="match status" value="1"/>
</dbReference>
<dbReference type="Pfam" id="PF01256">
    <property type="entry name" value="Carb_kinase"/>
    <property type="match status" value="1"/>
</dbReference>
<dbReference type="InterPro" id="IPR029056">
    <property type="entry name" value="Ribokinase-like"/>
</dbReference>
<dbReference type="SUPFAM" id="SSF64153">
    <property type="entry name" value="YjeF N-terminal domain-like"/>
    <property type="match status" value="1"/>
</dbReference>
<dbReference type="HAMAP" id="MF_01965">
    <property type="entry name" value="NADHX_dehydratase"/>
    <property type="match status" value="1"/>
</dbReference>
<evidence type="ECO:0000256" key="17">
    <source>
        <dbReference type="HAMAP-Rule" id="MF_01965"/>
    </source>
</evidence>
<comment type="cofactor">
    <cofactor evidence="18 19">
        <name>K(+)</name>
        <dbReference type="ChEBI" id="CHEBI:29103"/>
    </cofactor>
    <text evidence="18 19">Binds 1 potassium ion per subunit.</text>
</comment>
<gene>
    <name evidence="18" type="primary">nnrE</name>
    <name evidence="17" type="synonym">nnrD</name>
    <name evidence="22" type="ORF">IAA60_05625</name>
</gene>
<dbReference type="HAMAP" id="MF_01966">
    <property type="entry name" value="NADHX_epimerase"/>
    <property type="match status" value="1"/>
</dbReference>
<comment type="caution">
    <text evidence="22">The sequence shown here is derived from an EMBL/GenBank/DDBJ whole genome shotgun (WGS) entry which is preliminary data.</text>
</comment>
<accession>A0A9D1KPA0</accession>
<feature type="binding site" evidence="18">
    <location>
        <position position="60"/>
    </location>
    <ligand>
        <name>K(+)</name>
        <dbReference type="ChEBI" id="CHEBI:29103"/>
    </ligand>
</feature>
<evidence type="ECO:0000256" key="14">
    <source>
        <dbReference type="ARBA" id="ARBA00025153"/>
    </source>
</evidence>
<comment type="similarity">
    <text evidence="18">Belongs to the NnrE/AIBP family.</text>
</comment>
<evidence type="ECO:0000256" key="7">
    <source>
        <dbReference type="ARBA" id="ARBA00022840"/>
    </source>
</evidence>
<comment type="catalytic activity">
    <reaction evidence="2 18 19">
        <text>(6R)-NADPHX = (6S)-NADPHX</text>
        <dbReference type="Rhea" id="RHEA:32227"/>
        <dbReference type="ChEBI" id="CHEBI:64076"/>
        <dbReference type="ChEBI" id="CHEBI:64077"/>
        <dbReference type="EC" id="5.1.99.6"/>
    </reaction>
</comment>
<keyword evidence="13" id="KW-0511">Multifunctional enzyme</keyword>
<evidence type="ECO:0000256" key="13">
    <source>
        <dbReference type="ARBA" id="ARBA00023268"/>
    </source>
</evidence>
<comment type="catalytic activity">
    <reaction evidence="1 18 19">
        <text>(6R)-NADHX = (6S)-NADHX</text>
        <dbReference type="Rhea" id="RHEA:32215"/>
        <dbReference type="ChEBI" id="CHEBI:64074"/>
        <dbReference type="ChEBI" id="CHEBI:64075"/>
        <dbReference type="EC" id="5.1.99.6"/>
    </reaction>
</comment>
<dbReference type="EC" id="4.2.1.136" evidence="19"/>
<comment type="function">
    <text evidence="17">Catalyzes the dehydration of the S-form of NAD(P)HX at the expense of ADP, which is converted to AMP. Together with NAD(P)HX epimerase, which catalyzes the epimerization of the S- and R-forms, the enzyme allows the repair of both epimers of NAD(P)HX, a damaged form of NAD(P)H that is a result of enzymatic or heat-dependent hydration.</text>
</comment>
<feature type="binding site" evidence="17">
    <location>
        <position position="449"/>
    </location>
    <ligand>
        <name>AMP</name>
        <dbReference type="ChEBI" id="CHEBI:456215"/>
    </ligand>
</feature>
<evidence type="ECO:0000259" key="21">
    <source>
        <dbReference type="PROSITE" id="PS51385"/>
    </source>
</evidence>
<evidence type="ECO:0000256" key="15">
    <source>
        <dbReference type="ARBA" id="ARBA00048238"/>
    </source>
</evidence>
<comment type="similarity">
    <text evidence="4 19">In the C-terminal section; belongs to the NnrD/CARKD family.</text>
</comment>
<dbReference type="PANTHER" id="PTHR12592:SF0">
    <property type="entry name" value="ATP-DEPENDENT (S)-NAD(P)H-HYDRATE DEHYDRATASE"/>
    <property type="match status" value="1"/>
</dbReference>
<feature type="binding site" evidence="18">
    <location>
        <begin position="59"/>
        <end position="63"/>
    </location>
    <ligand>
        <name>(6S)-NADPHX</name>
        <dbReference type="ChEBI" id="CHEBI:64076"/>
    </ligand>
</feature>
<comment type="function">
    <text evidence="14 19">Bifunctional enzyme that catalyzes the epimerization of the S- and R-forms of NAD(P)HX and the dehydration of the S-form of NAD(P)HX at the expense of ADP, which is converted to AMP. This allows the repair of both epimers of NAD(P)HX, a damaged form of NAD(P)H that is a result of enzymatic or heat-dependent hydration.</text>
</comment>
<evidence type="ECO:0000256" key="1">
    <source>
        <dbReference type="ARBA" id="ARBA00000013"/>
    </source>
</evidence>
<evidence type="ECO:0000313" key="22">
    <source>
        <dbReference type="EMBL" id="HIT85368.1"/>
    </source>
</evidence>
<organism evidence="22 23">
    <name type="scientific">Candidatus Ornithomonoglobus intestinigallinarum</name>
    <dbReference type="NCBI Taxonomy" id="2840894"/>
    <lineage>
        <taxon>Bacteria</taxon>
        <taxon>Bacillati</taxon>
        <taxon>Bacillota</taxon>
        <taxon>Clostridia</taxon>
        <taxon>Candidatus Ornithomonoglobus</taxon>
    </lineage>
</organism>
<dbReference type="PROSITE" id="PS51385">
    <property type="entry name" value="YJEF_N"/>
    <property type="match status" value="1"/>
</dbReference>
<name>A0A9D1KPA0_9FIRM</name>